<dbReference type="EMBL" id="QENQ01000001">
    <property type="protein sequence ID" value="PVX30957.1"/>
    <property type="molecule type" value="Genomic_DNA"/>
</dbReference>
<dbReference type="RefSeq" id="WP_116470351.1">
    <property type="nucleotide sequence ID" value="NZ_QENQ01000001.1"/>
</dbReference>
<organism evidence="1 2">
    <name type="scientific">Sphingomonas pokkalii</name>
    <dbReference type="NCBI Taxonomy" id="2175090"/>
    <lineage>
        <taxon>Bacteria</taxon>
        <taxon>Pseudomonadati</taxon>
        <taxon>Pseudomonadota</taxon>
        <taxon>Alphaproteobacteria</taxon>
        <taxon>Sphingomonadales</taxon>
        <taxon>Sphingomonadaceae</taxon>
        <taxon>Sphingomonas</taxon>
    </lineage>
</organism>
<dbReference type="OrthoDB" id="7594920at2"/>
<comment type="caution">
    <text evidence="1">The sequence shown here is derived from an EMBL/GenBank/DDBJ whole genome shotgun (WGS) entry which is preliminary data.</text>
</comment>
<sequence length="172" mass="19160">MGDLRRMSTLVRMLADEIHRAEDLFASDTSAAEIEQDLLPDTPAVQPIESLAKAARRYARLRQRRAALFTSDLFADPAWDILIDLFASEHEGRKVAVTSACLASAVPSTTALRWLSLLERERLVERVGDASDKRRSFVQLTRPAEESMAAWFGLMVAEWGSEGESPSGRRQA</sequence>
<dbReference type="AlphaFoldDB" id="A0A2U0SHY7"/>
<gene>
    <name evidence="1" type="ORF">DD559_17810</name>
</gene>
<name>A0A2U0SHY7_9SPHN</name>
<protein>
    <submittedName>
        <fullName evidence="1">Uncharacterized protein</fullName>
    </submittedName>
</protein>
<dbReference type="InterPro" id="IPR036390">
    <property type="entry name" value="WH_DNA-bd_sf"/>
</dbReference>
<evidence type="ECO:0000313" key="2">
    <source>
        <dbReference type="Proteomes" id="UP000245890"/>
    </source>
</evidence>
<dbReference type="Gene3D" id="1.10.10.10">
    <property type="entry name" value="Winged helix-like DNA-binding domain superfamily/Winged helix DNA-binding domain"/>
    <property type="match status" value="1"/>
</dbReference>
<accession>A0A2U0SHY7</accession>
<evidence type="ECO:0000313" key="1">
    <source>
        <dbReference type="EMBL" id="PVX30957.1"/>
    </source>
</evidence>
<keyword evidence="2" id="KW-1185">Reference proteome</keyword>
<dbReference type="InterPro" id="IPR036388">
    <property type="entry name" value="WH-like_DNA-bd_sf"/>
</dbReference>
<dbReference type="SUPFAM" id="SSF46785">
    <property type="entry name" value="Winged helix' DNA-binding domain"/>
    <property type="match status" value="1"/>
</dbReference>
<reference evidence="1 2" key="1">
    <citation type="submission" date="2018-05" db="EMBL/GenBank/DDBJ databases">
        <title>Description of Sphingomonas pokkalii sp nov, isolated from the rhizosphere of saline tolerant pokkali rice and its draft genome analysis.</title>
        <authorList>
            <person name="Menon R."/>
            <person name="Kumari S."/>
            <person name="Rameshkumar N."/>
        </authorList>
    </citation>
    <scope>NUCLEOTIDE SEQUENCE [LARGE SCALE GENOMIC DNA]</scope>
    <source>
        <strain evidence="1 2">L3B27</strain>
    </source>
</reference>
<dbReference type="Proteomes" id="UP000245890">
    <property type="component" value="Unassembled WGS sequence"/>
</dbReference>
<proteinExistence type="predicted"/>